<dbReference type="InterPro" id="IPR000477">
    <property type="entry name" value="RT_dom"/>
</dbReference>
<name>A0A6L2KVB2_TANCI</name>
<dbReference type="SUPFAM" id="SSF56219">
    <property type="entry name" value="DNase I-like"/>
    <property type="match status" value="1"/>
</dbReference>
<dbReference type="AlphaFoldDB" id="A0A6L2KVB2"/>
<proteinExistence type="predicted"/>
<dbReference type="Pfam" id="PF00078">
    <property type="entry name" value="RVT_1"/>
    <property type="match status" value="1"/>
</dbReference>
<dbReference type="PANTHER" id="PTHR46890:SF50">
    <property type="entry name" value="RNA-DIRECTED DNA POLYMERASE, EUKARYOTA, REVERSE TRANSCRIPTASE ZINC-BINDING DOMAIN PROTEIN-RELATED"/>
    <property type="match status" value="1"/>
</dbReference>
<dbReference type="CDD" id="cd01650">
    <property type="entry name" value="RT_nLTR_like"/>
    <property type="match status" value="1"/>
</dbReference>
<keyword evidence="2" id="KW-0548">Nucleotidyltransferase</keyword>
<organism evidence="2">
    <name type="scientific">Tanacetum cinerariifolium</name>
    <name type="common">Dalmatian daisy</name>
    <name type="synonym">Chrysanthemum cinerariifolium</name>
    <dbReference type="NCBI Taxonomy" id="118510"/>
    <lineage>
        <taxon>Eukaryota</taxon>
        <taxon>Viridiplantae</taxon>
        <taxon>Streptophyta</taxon>
        <taxon>Embryophyta</taxon>
        <taxon>Tracheophyta</taxon>
        <taxon>Spermatophyta</taxon>
        <taxon>Magnoliopsida</taxon>
        <taxon>eudicotyledons</taxon>
        <taxon>Gunneridae</taxon>
        <taxon>Pentapetalae</taxon>
        <taxon>asterids</taxon>
        <taxon>campanulids</taxon>
        <taxon>Asterales</taxon>
        <taxon>Asteraceae</taxon>
        <taxon>Asteroideae</taxon>
        <taxon>Anthemideae</taxon>
        <taxon>Anthemidinae</taxon>
        <taxon>Tanacetum</taxon>
    </lineage>
</organism>
<dbReference type="Gene3D" id="3.60.10.10">
    <property type="entry name" value="Endonuclease/exonuclease/phosphatase"/>
    <property type="match status" value="1"/>
</dbReference>
<accession>A0A6L2KVB2</accession>
<dbReference type="GO" id="GO:0003964">
    <property type="term" value="F:RNA-directed DNA polymerase activity"/>
    <property type="evidence" value="ECO:0007669"/>
    <property type="project" value="UniProtKB-KW"/>
</dbReference>
<keyword evidence="2" id="KW-0695">RNA-directed DNA polymerase</keyword>
<evidence type="ECO:0000259" key="1">
    <source>
        <dbReference type="Pfam" id="PF00078"/>
    </source>
</evidence>
<keyword evidence="2" id="KW-0808">Transferase</keyword>
<dbReference type="PANTHER" id="PTHR46890">
    <property type="entry name" value="NON-LTR RETROLELEMENT REVERSE TRANSCRIPTASE-LIKE PROTEIN-RELATED"/>
    <property type="match status" value="1"/>
</dbReference>
<gene>
    <name evidence="2" type="ORF">Tci_025224</name>
</gene>
<dbReference type="EMBL" id="BKCJ010003143">
    <property type="protein sequence ID" value="GEU53246.1"/>
    <property type="molecule type" value="Genomic_DNA"/>
</dbReference>
<feature type="domain" description="Reverse transcriptase" evidence="1">
    <location>
        <begin position="373"/>
        <end position="530"/>
    </location>
</feature>
<dbReference type="InterPro" id="IPR052343">
    <property type="entry name" value="Retrotransposon-Effector_Assoc"/>
</dbReference>
<comment type="caution">
    <text evidence="2">The sequence shown here is derived from an EMBL/GenBank/DDBJ whole genome shotgun (WGS) entry which is preliminary data.</text>
</comment>
<evidence type="ECO:0000313" key="2">
    <source>
        <dbReference type="EMBL" id="GEU53246.1"/>
    </source>
</evidence>
<sequence>MESMELFIVKRCWGNFAFDYVHSDSVGNSGGILYVWDPNSFCKSNTIVLDYFVMIRGVWLKTGVNLLIVAVYAPHDPRDKRMLWEYLVHVINQWNGEVVIMGDFKELRYKFDKFGSIFNAQGADAFNSFIANAGLEEVYLGGIAFTWCHKSATKMSKIDRFLISENLLITCPHISATTLERYLFDHRPILLRETLSDYGPVPFSPGDESNGMRSMMRKLKFLKVKIREWINGNENNMKGLIDRSQLNIRGVMVDGLWTEKPSDIKREFFQHFRCRFDRPKETKAYVDMCYPISLSIEQQEDLKCYVSKEELKRAVWDCGTDKSPGPDGFTFGFYRHFWSTIENDVFEAVNYFLTYGDIPKGCNSSFITLIPKVPNANLAKKFRPISLIGSIYKIIAKILANRIVEVLGDVVNEVQSAFIGERQILDGPFILNEVLQWCKLKKKQSLIFKVDFEKAYDLIRWDFLDDVLKKFGFGNKWCAWIQSCLRSSRGSILINGSPTEEFQFFKCSKQGDLLSLFLFILIMETLHLSFQRVVDAGMFMGTKVGGSMSRVQAWKEVVDKKTSLWAKVIKAIHDEDGKDDNWIGGGVLKDLYPRIYALEACKTVNVSTKLNDSSLDNSFRRRTRGGVKQAQYDALSDLLNAVTLVQMANRWVWSLESSREFLVASIQKVIDEKRLLIVNSMTRWLKYVPIKLNFLAWKVKIDALPTRLNMLSGLTGLDVKPRLVGTIGAKTLFLFLCNSSSLQVFA</sequence>
<protein>
    <submittedName>
        <fullName evidence="2">RNA-directed DNA polymerase, eukaryota, reverse transcriptase zinc-binding domain protein</fullName>
    </submittedName>
</protein>
<reference evidence="2" key="1">
    <citation type="journal article" date="2019" name="Sci. Rep.">
        <title>Draft genome of Tanacetum cinerariifolium, the natural source of mosquito coil.</title>
        <authorList>
            <person name="Yamashiro T."/>
            <person name="Shiraishi A."/>
            <person name="Satake H."/>
            <person name="Nakayama K."/>
        </authorList>
    </citation>
    <scope>NUCLEOTIDE SEQUENCE</scope>
</reference>
<dbReference type="InterPro" id="IPR036691">
    <property type="entry name" value="Endo/exonu/phosph_ase_sf"/>
</dbReference>